<name>A0AAW7ZIM2_9FIRM</name>
<dbReference type="FunFam" id="3.40.50.970:FF:000039">
    <property type="entry name" value="Indolepyruvate oxidoreductase subunit IorA"/>
    <property type="match status" value="1"/>
</dbReference>
<keyword evidence="10 14" id="KW-0408">Iron</keyword>
<dbReference type="InterPro" id="IPR017721">
    <property type="entry name" value="IorA"/>
</dbReference>
<dbReference type="PROSITE" id="PS51379">
    <property type="entry name" value="4FE4S_FER_2"/>
    <property type="match status" value="2"/>
</dbReference>
<dbReference type="EC" id="1.2.7.8" evidence="3 14"/>
<feature type="domain" description="4Fe-4S ferredoxin-type" evidence="16">
    <location>
        <begin position="533"/>
        <end position="561"/>
    </location>
</feature>
<dbReference type="InterPro" id="IPR029061">
    <property type="entry name" value="THDP-binding"/>
</dbReference>
<evidence type="ECO:0000256" key="6">
    <source>
        <dbReference type="ARBA" id="ARBA00022485"/>
    </source>
</evidence>
<dbReference type="Gene3D" id="3.30.70.20">
    <property type="match status" value="1"/>
</dbReference>
<dbReference type="CDD" id="cd07034">
    <property type="entry name" value="TPP_PYR_PFOR_IOR-alpha_like"/>
    <property type="match status" value="1"/>
</dbReference>
<dbReference type="Gene3D" id="3.40.50.970">
    <property type="match status" value="2"/>
</dbReference>
<sequence length="593" mass="62730">MKELLSGNAAIARGAFEAGITVAAGYPGTPSTEILENFAKYPDIYAQWSPNEKVALEVGAGASIAGARVLVTMKHVGVNVAADPLFTIAYTGVNGGLILISADDPGMHSSQNEQDNRFFALMNKIPCLEPADSQEAKDMVALGLEISEQFDTPVMLRLTTRVSHSQSFVEIGEPGPKELRPYTKDPQKYVMVPAHGRARRVYLEGRTARLAEYSDNCPVNKIEWGSREVGVITSGISYHYVKEALPNASVLKLGFTYPLAAGLVKEFAAGVKTLLVVEELEPFLEMQIRALGISVLGKEILPSYGELSTDLIAQALVGAGIEVNPEVLNSKEAPIAATDLQALPGRPPVMCAGCPHRGVFYTLKKLKLVVSGDIGCYTLGSLSPLGAMDTCICMGASIGAALGMEKANPDMASKTVAVIGDSTFLHSGLTGLLDVVYNGGRSTVLILDNRTTAMTGHQENPATGLTLLGKPAPEVDLAGVARALGVKRVRQVDPMNLAELNSVIKEETSAEEPSVIIASRPCVLLKGRAAISEPVEVDKESCINCGICLNLGCPAISRQGDKAQVTAIQCNGCGLCLQVCNKKALKKRGEGNA</sequence>
<dbReference type="EMBL" id="JARPTC010000030">
    <property type="protein sequence ID" value="MDO7788983.1"/>
    <property type="molecule type" value="Genomic_DNA"/>
</dbReference>
<dbReference type="PIRSF" id="PIRSF006439">
    <property type="entry name" value="Indolepyruvate_ferr_oxidored"/>
    <property type="match status" value="1"/>
</dbReference>
<proteinExistence type="predicted"/>
<evidence type="ECO:0000313" key="18">
    <source>
        <dbReference type="Proteomes" id="UP001172911"/>
    </source>
</evidence>
<evidence type="ECO:0000256" key="9">
    <source>
        <dbReference type="ARBA" id="ARBA00023002"/>
    </source>
</evidence>
<evidence type="ECO:0000256" key="12">
    <source>
        <dbReference type="ARBA" id="ARBA00030514"/>
    </source>
</evidence>
<evidence type="ECO:0000256" key="11">
    <source>
        <dbReference type="ARBA" id="ARBA00023014"/>
    </source>
</evidence>
<comment type="caution">
    <text evidence="17">The sequence shown here is derived from an EMBL/GenBank/DDBJ whole genome shotgun (WGS) entry which is preliminary data.</text>
</comment>
<dbReference type="InterPro" id="IPR002880">
    <property type="entry name" value="Pyrv_Fd/Flavodoxin_OxRdtase_N"/>
</dbReference>
<reference evidence="17" key="1">
    <citation type="journal article" date="2023" name="J. Hazard. Mater.">
        <title>Anaerobic biodegradation of pyrene and benzo[a]pyrene by a new sulfate-reducing Desulforamulus aquiferis strain DSA.</title>
        <authorList>
            <person name="Zhang Z."/>
            <person name="Sun J."/>
            <person name="Gong X."/>
            <person name="Wang C."/>
            <person name="Wang H."/>
        </authorList>
    </citation>
    <scope>NUCLEOTIDE SEQUENCE</scope>
    <source>
        <strain evidence="17">DSA</strain>
    </source>
</reference>
<keyword evidence="5 14" id="KW-0813">Transport</keyword>
<feature type="binding site" evidence="15">
    <location>
        <position position="570"/>
    </location>
    <ligand>
        <name>[4Fe-4S] cluster</name>
        <dbReference type="ChEBI" id="CHEBI:49883"/>
        <label>2</label>
    </ligand>
</feature>
<evidence type="ECO:0000256" key="3">
    <source>
        <dbReference type="ARBA" id="ARBA00012812"/>
    </source>
</evidence>
<evidence type="ECO:0000256" key="15">
    <source>
        <dbReference type="PIRSR" id="PIRSR006439-50"/>
    </source>
</evidence>
<keyword evidence="11 14" id="KW-0411">Iron-sulfur</keyword>
<keyword evidence="9 14" id="KW-0560">Oxidoreductase</keyword>
<feature type="binding site" evidence="15">
    <location>
        <position position="542"/>
    </location>
    <ligand>
        <name>[4Fe-4S] cluster</name>
        <dbReference type="ChEBI" id="CHEBI:49883"/>
        <label>1</label>
    </ligand>
</feature>
<evidence type="ECO:0000256" key="14">
    <source>
        <dbReference type="PIRNR" id="PIRNR006439"/>
    </source>
</evidence>
<keyword evidence="6 14" id="KW-0004">4Fe-4S</keyword>
<dbReference type="InterPro" id="IPR011766">
    <property type="entry name" value="TPP_enzyme_TPP-bd"/>
</dbReference>
<dbReference type="CDD" id="cd02008">
    <property type="entry name" value="TPP_IOR_alpha"/>
    <property type="match status" value="1"/>
</dbReference>
<evidence type="ECO:0000256" key="8">
    <source>
        <dbReference type="ARBA" id="ARBA00022982"/>
    </source>
</evidence>
<dbReference type="PANTHER" id="PTHR43710:SF5">
    <property type="entry name" value="INDOLEPYRUVATE FERREDOXIN OXIDOREDUCTASE ALPHA SUBUNIT"/>
    <property type="match status" value="1"/>
</dbReference>
<feature type="binding site" evidence="15">
    <location>
        <position position="545"/>
    </location>
    <ligand>
        <name>[4Fe-4S] cluster</name>
        <dbReference type="ChEBI" id="CHEBI:49883"/>
        <label>1</label>
    </ligand>
</feature>
<dbReference type="InterPro" id="IPR045025">
    <property type="entry name" value="HACL1-like"/>
</dbReference>
<dbReference type="InterPro" id="IPR017896">
    <property type="entry name" value="4Fe4S_Fe-S-bd"/>
</dbReference>
<dbReference type="Pfam" id="PF02775">
    <property type="entry name" value="TPP_enzyme_C"/>
    <property type="match status" value="1"/>
</dbReference>
<comment type="cofactor">
    <cofactor evidence="14 15">
        <name>[4Fe-4S] cluster</name>
        <dbReference type="ChEBI" id="CHEBI:49883"/>
    </cofactor>
    <text evidence="14 15">Binds 2 [4Fe-4S] clusters. In this family the first cluster has a non-standard and varying [4Fe-4S] binding motif CX(2)CX(2)CX(4-5)CP.</text>
</comment>
<dbReference type="SUPFAM" id="SSF52518">
    <property type="entry name" value="Thiamin diphosphate-binding fold (THDP-binding)"/>
    <property type="match status" value="2"/>
</dbReference>
<dbReference type="SUPFAM" id="SSF52922">
    <property type="entry name" value="TK C-terminal domain-like"/>
    <property type="match status" value="1"/>
</dbReference>
<gene>
    <name evidence="17" type="primary">iorA</name>
    <name evidence="17" type="ORF">P6N53_17375</name>
</gene>
<feature type="binding site" evidence="15">
    <location>
        <position position="573"/>
    </location>
    <ligand>
        <name>[4Fe-4S] cluster</name>
        <dbReference type="ChEBI" id="CHEBI:49883"/>
        <label>2</label>
    </ligand>
</feature>
<evidence type="ECO:0000256" key="13">
    <source>
        <dbReference type="ARBA" id="ARBA00048332"/>
    </source>
</evidence>
<feature type="binding site" evidence="15">
    <location>
        <position position="580"/>
    </location>
    <ligand>
        <name>[4Fe-4S] cluster</name>
        <dbReference type="ChEBI" id="CHEBI:49883"/>
        <label>1</label>
    </ligand>
</feature>
<protein>
    <recommendedName>
        <fullName evidence="4 14">Indolepyruvate oxidoreductase subunit IorA</fullName>
        <shortName evidence="14">IOR</shortName>
        <ecNumber evidence="3 14">1.2.7.8</ecNumber>
    </recommendedName>
    <alternativeName>
        <fullName evidence="12 14">Indolepyruvate ferredoxin oxidoreductase subunit alpha</fullName>
    </alternativeName>
</protein>
<feature type="binding site" evidence="15">
    <location>
        <position position="576"/>
    </location>
    <ligand>
        <name>[4Fe-4S] cluster</name>
        <dbReference type="ChEBI" id="CHEBI:49883"/>
        <label>2</label>
    </ligand>
</feature>
<keyword evidence="8 14" id="KW-0249">Electron transport</keyword>
<keyword evidence="7 14" id="KW-0479">Metal-binding</keyword>
<evidence type="ECO:0000256" key="1">
    <source>
        <dbReference type="ARBA" id="ARBA00002995"/>
    </source>
</evidence>
<reference evidence="17" key="2">
    <citation type="submission" date="2023-03" db="EMBL/GenBank/DDBJ databases">
        <authorList>
            <person name="Zhang Z."/>
        </authorList>
    </citation>
    <scope>NUCLEOTIDE SEQUENCE</scope>
    <source>
        <strain evidence="17">DSA</strain>
    </source>
</reference>
<dbReference type="Proteomes" id="UP001172911">
    <property type="component" value="Unassembled WGS sequence"/>
</dbReference>
<keyword evidence="18" id="KW-1185">Reference proteome</keyword>
<feature type="binding site" evidence="15">
    <location>
        <position position="553"/>
    </location>
    <ligand>
        <name>[4Fe-4S] cluster</name>
        <dbReference type="ChEBI" id="CHEBI:49883"/>
        <label>2</label>
    </ligand>
</feature>
<comment type="function">
    <text evidence="1 14">Catalyzes the ferredoxin-dependent oxidative decarboxylation of arylpyruvates.</text>
</comment>
<comment type="catalytic activity">
    <reaction evidence="13 14">
        <text>indole-3-pyruvate + 2 oxidized [2Fe-2S]-[ferredoxin] + CoA = (indol-3-yl)acetyl-CoA + 2 reduced [2Fe-2S]-[ferredoxin] + CO2 + H(+)</text>
        <dbReference type="Rhea" id="RHEA:12645"/>
        <dbReference type="Rhea" id="RHEA-COMP:10000"/>
        <dbReference type="Rhea" id="RHEA-COMP:10001"/>
        <dbReference type="ChEBI" id="CHEBI:15378"/>
        <dbReference type="ChEBI" id="CHEBI:16526"/>
        <dbReference type="ChEBI" id="CHEBI:17640"/>
        <dbReference type="ChEBI" id="CHEBI:33737"/>
        <dbReference type="ChEBI" id="CHEBI:33738"/>
        <dbReference type="ChEBI" id="CHEBI:57271"/>
        <dbReference type="ChEBI" id="CHEBI:57287"/>
        <dbReference type="EC" id="1.2.7.8"/>
    </reaction>
</comment>
<feature type="binding site" evidence="15">
    <location>
        <position position="548"/>
    </location>
    <ligand>
        <name>[4Fe-4S] cluster</name>
        <dbReference type="ChEBI" id="CHEBI:49883"/>
        <label>1</label>
    </ligand>
</feature>
<comment type="subunit">
    <text evidence="2">Heterodimer of the IorA and IorB subunits.</text>
</comment>
<dbReference type="NCBIfam" id="TIGR03336">
    <property type="entry name" value="IOR_alpha"/>
    <property type="match status" value="1"/>
</dbReference>
<dbReference type="PANTHER" id="PTHR43710">
    <property type="entry name" value="2-HYDROXYACYL-COA LYASE"/>
    <property type="match status" value="1"/>
</dbReference>
<evidence type="ECO:0000256" key="5">
    <source>
        <dbReference type="ARBA" id="ARBA00022448"/>
    </source>
</evidence>
<accession>A0AAW7ZIM2</accession>
<dbReference type="GO" id="GO:0046872">
    <property type="term" value="F:metal ion binding"/>
    <property type="evidence" value="ECO:0007669"/>
    <property type="project" value="UniProtKB-UniRule"/>
</dbReference>
<dbReference type="InterPro" id="IPR009014">
    <property type="entry name" value="Transketo_C/PFOR_II"/>
</dbReference>
<dbReference type="GO" id="GO:0030976">
    <property type="term" value="F:thiamine pyrophosphate binding"/>
    <property type="evidence" value="ECO:0007669"/>
    <property type="project" value="InterPro"/>
</dbReference>
<dbReference type="RefSeq" id="WP_304545411.1">
    <property type="nucleotide sequence ID" value="NZ_JARPTC010000030.1"/>
</dbReference>
<evidence type="ECO:0000256" key="2">
    <source>
        <dbReference type="ARBA" id="ARBA00011238"/>
    </source>
</evidence>
<dbReference type="GO" id="GO:0051539">
    <property type="term" value="F:4 iron, 4 sulfur cluster binding"/>
    <property type="evidence" value="ECO:0007669"/>
    <property type="project" value="UniProtKB-UniRule"/>
</dbReference>
<feature type="domain" description="4Fe-4S ferredoxin-type" evidence="16">
    <location>
        <begin position="562"/>
        <end position="590"/>
    </location>
</feature>
<evidence type="ECO:0000256" key="4">
    <source>
        <dbReference type="ARBA" id="ARBA00017710"/>
    </source>
</evidence>
<evidence type="ECO:0000256" key="7">
    <source>
        <dbReference type="ARBA" id="ARBA00022723"/>
    </source>
</evidence>
<evidence type="ECO:0000256" key="10">
    <source>
        <dbReference type="ARBA" id="ARBA00023004"/>
    </source>
</evidence>
<organism evidence="17 18">
    <name type="scientific">Desulforamulus aquiferis</name>
    <dbReference type="NCBI Taxonomy" id="1397668"/>
    <lineage>
        <taxon>Bacteria</taxon>
        <taxon>Bacillati</taxon>
        <taxon>Bacillota</taxon>
        <taxon>Clostridia</taxon>
        <taxon>Eubacteriales</taxon>
        <taxon>Peptococcaceae</taxon>
        <taxon>Desulforamulus</taxon>
    </lineage>
</organism>
<evidence type="ECO:0000259" key="16">
    <source>
        <dbReference type="PROSITE" id="PS51379"/>
    </source>
</evidence>
<evidence type="ECO:0000313" key="17">
    <source>
        <dbReference type="EMBL" id="MDO7788983.1"/>
    </source>
</evidence>
<dbReference type="Pfam" id="PF01855">
    <property type="entry name" value="POR_N"/>
    <property type="match status" value="1"/>
</dbReference>
<dbReference type="GO" id="GO:0043805">
    <property type="term" value="F:indolepyruvate ferredoxin oxidoreductase activity"/>
    <property type="evidence" value="ECO:0007669"/>
    <property type="project" value="UniProtKB-UniRule"/>
</dbReference>
<dbReference type="AlphaFoldDB" id="A0AAW7ZIM2"/>